<organism evidence="3 4">
    <name type="scientific">Faucicola atlantae</name>
    <dbReference type="NCBI Taxonomy" id="34059"/>
    <lineage>
        <taxon>Bacteria</taxon>
        <taxon>Pseudomonadati</taxon>
        <taxon>Pseudomonadota</taxon>
        <taxon>Gammaproteobacteria</taxon>
        <taxon>Moraxellales</taxon>
        <taxon>Moraxellaceae</taxon>
        <taxon>Faucicola</taxon>
    </lineage>
</organism>
<sequence>MEDKAVLSTIRAANDNSIKNEWQEKSPINPPLNLINSKENIKNTVGNKKAGVIWHTQGSGKSLSMVFYTGKIVLAMNNPTVVILTDRNDL</sequence>
<dbReference type="GO" id="GO:0009307">
    <property type="term" value="P:DNA restriction-modification system"/>
    <property type="evidence" value="ECO:0007669"/>
    <property type="project" value="UniProtKB-KW"/>
</dbReference>
<evidence type="ECO:0000313" key="3">
    <source>
        <dbReference type="EMBL" id="STZ01642.1"/>
    </source>
</evidence>
<evidence type="ECO:0000259" key="2">
    <source>
        <dbReference type="Pfam" id="PF18766"/>
    </source>
</evidence>
<dbReference type="Pfam" id="PF18766">
    <property type="entry name" value="SWI2_SNF2"/>
    <property type="match status" value="1"/>
</dbReference>
<reference evidence="3 4" key="1">
    <citation type="submission" date="2018-06" db="EMBL/GenBank/DDBJ databases">
        <authorList>
            <consortium name="Pathogen Informatics"/>
            <person name="Doyle S."/>
        </authorList>
    </citation>
    <scope>NUCLEOTIDE SEQUENCE [LARGE SCALE GENOMIC DNA]</scope>
    <source>
        <strain evidence="3 4">NCTC11091</strain>
    </source>
</reference>
<dbReference type="AlphaFoldDB" id="A0A378QMD2"/>
<dbReference type="EMBL" id="UGQA01000005">
    <property type="protein sequence ID" value="STZ01642.1"/>
    <property type="molecule type" value="Genomic_DNA"/>
</dbReference>
<dbReference type="PANTHER" id="PTHR30195">
    <property type="entry name" value="TYPE I SITE-SPECIFIC DEOXYRIBONUCLEASE PROTEIN SUBUNIT M AND R"/>
    <property type="match status" value="1"/>
</dbReference>
<gene>
    <name evidence="3" type="ORF">NCTC11091_02114</name>
</gene>
<accession>A0A378QMD2</accession>
<protein>
    <submittedName>
        <fullName evidence="3">Type I site-specific deoxyribonuclease, HsdR family</fullName>
    </submittedName>
</protein>
<dbReference type="InterPro" id="IPR051268">
    <property type="entry name" value="Type-I_R_enzyme_R_subunit"/>
</dbReference>
<evidence type="ECO:0000256" key="1">
    <source>
        <dbReference type="ARBA" id="ARBA00022747"/>
    </source>
</evidence>
<proteinExistence type="predicted"/>
<dbReference type="PANTHER" id="PTHR30195:SF15">
    <property type="entry name" value="TYPE I RESTRICTION ENZYME HINDI ENDONUCLEASE SUBUNIT"/>
    <property type="match status" value="1"/>
</dbReference>
<feature type="domain" description="SWI2/SNF2 ATPase" evidence="2">
    <location>
        <begin position="41"/>
        <end position="90"/>
    </location>
</feature>
<dbReference type="InterPro" id="IPR040980">
    <property type="entry name" value="SWI2_SNF2"/>
</dbReference>
<evidence type="ECO:0000313" key="4">
    <source>
        <dbReference type="Proteomes" id="UP000255193"/>
    </source>
</evidence>
<keyword evidence="1" id="KW-0680">Restriction system</keyword>
<name>A0A378QMD2_9GAMM</name>
<dbReference type="Proteomes" id="UP000255193">
    <property type="component" value="Unassembled WGS sequence"/>
</dbReference>
<dbReference type="InterPro" id="IPR027417">
    <property type="entry name" value="P-loop_NTPase"/>
</dbReference>
<dbReference type="Gene3D" id="3.40.50.300">
    <property type="entry name" value="P-loop containing nucleotide triphosphate hydrolases"/>
    <property type="match status" value="1"/>
</dbReference>